<reference evidence="2" key="1">
    <citation type="journal article" date="2019" name="Int. J. Syst. Evol. Microbiol.">
        <title>The Global Catalogue of Microorganisms (GCM) 10K type strain sequencing project: providing services to taxonomists for standard genome sequencing and annotation.</title>
        <authorList>
            <consortium name="The Broad Institute Genomics Platform"/>
            <consortium name="The Broad Institute Genome Sequencing Center for Infectious Disease"/>
            <person name="Wu L."/>
            <person name="Ma J."/>
        </authorList>
    </citation>
    <scope>NUCLEOTIDE SEQUENCE [LARGE SCALE GENOMIC DNA]</scope>
    <source>
        <strain evidence="2">KCTC 19466</strain>
    </source>
</reference>
<gene>
    <name evidence="1" type="ORF">GCM10008096_02340</name>
</gene>
<evidence type="ECO:0000313" key="1">
    <source>
        <dbReference type="EMBL" id="GHC99803.1"/>
    </source>
</evidence>
<sequence length="443" mass="46425">MSEFNTAQLYQWEQPSLLQADAEQIRTAATSFAASIENGHATWQGLQQSYQDASAGSLHTALDTPLRKAEAIHDAGGRTAETLESLADDIQACVDVRDTLVTRIRAFEADRAATFGTPNDYQAGVHDAANFMQEIADLQDRYLVAIQICVARLNDIAGETTSLTEPWLTPTHPLHLTKEAFVAGGTALRTATSTTMASDEAGKFWLRPRDRAAVGDSNIGPGFWGDQKDILAKQTKNLIDSPSTGIFDNTKDFKEGLKRGALGAMPIAGEVNALRGRPQTTEATAKIGDKTFTTTITRDNSKSTKLGQFGIRGLASAGTLLGIKLTYDTERDYRITELAAEHPTLSADAIRAEARHDAAAQAVGQAGANVGASAAAGAAAGSVIPGPGTLAGTIVGAVVGIGSGVLVNAKVADGDGDGEKGSVASATGDLIQEGWRKVRGSDF</sequence>
<evidence type="ECO:0008006" key="3">
    <source>
        <dbReference type="Google" id="ProtNLM"/>
    </source>
</evidence>
<proteinExistence type="predicted"/>
<dbReference type="RefSeq" id="WP_189348269.1">
    <property type="nucleotide sequence ID" value="NZ_BMXK01000001.1"/>
</dbReference>
<dbReference type="Proteomes" id="UP000642819">
    <property type="component" value="Unassembled WGS sequence"/>
</dbReference>
<protein>
    <recommendedName>
        <fullName evidence="3">WXG100 family type VII secretion target</fullName>
    </recommendedName>
</protein>
<organism evidence="1 2">
    <name type="scientific">Zhihengliuella salsuginis</name>
    <dbReference type="NCBI Taxonomy" id="578222"/>
    <lineage>
        <taxon>Bacteria</taxon>
        <taxon>Bacillati</taxon>
        <taxon>Actinomycetota</taxon>
        <taxon>Actinomycetes</taxon>
        <taxon>Micrococcales</taxon>
        <taxon>Micrococcaceae</taxon>
        <taxon>Zhihengliuella</taxon>
    </lineage>
</organism>
<dbReference type="EMBL" id="BMXK01000001">
    <property type="protein sequence ID" value="GHC99803.1"/>
    <property type="molecule type" value="Genomic_DNA"/>
</dbReference>
<comment type="caution">
    <text evidence="1">The sequence shown here is derived from an EMBL/GenBank/DDBJ whole genome shotgun (WGS) entry which is preliminary data.</text>
</comment>
<accession>A0ABQ3GBW2</accession>
<name>A0ABQ3GBW2_9MICC</name>
<evidence type="ECO:0000313" key="2">
    <source>
        <dbReference type="Proteomes" id="UP000642819"/>
    </source>
</evidence>
<keyword evidence="2" id="KW-1185">Reference proteome</keyword>